<evidence type="ECO:0000256" key="2">
    <source>
        <dbReference type="ARBA" id="ARBA00023125"/>
    </source>
</evidence>
<evidence type="ECO:0000256" key="1">
    <source>
        <dbReference type="ARBA" id="ARBA00023015"/>
    </source>
</evidence>
<reference evidence="5 6" key="1">
    <citation type="submission" date="2021-02" db="EMBL/GenBank/DDBJ databases">
        <title>Complete genome sequence of Lactococcus lactis strain K_LL004.</title>
        <authorList>
            <person name="Kim H.B."/>
        </authorList>
    </citation>
    <scope>NUCLEOTIDE SEQUENCE [LARGE SCALE GENOMIC DNA]</scope>
    <source>
        <strain evidence="5 6">K_LL004</strain>
    </source>
</reference>
<feature type="domain" description="HTH arsR-type" evidence="4">
    <location>
        <begin position="1"/>
        <end position="93"/>
    </location>
</feature>
<accession>A0AA45KF93</accession>
<dbReference type="InterPro" id="IPR036388">
    <property type="entry name" value="WH-like_DNA-bd_sf"/>
</dbReference>
<evidence type="ECO:0000256" key="3">
    <source>
        <dbReference type="ARBA" id="ARBA00023163"/>
    </source>
</evidence>
<dbReference type="GO" id="GO:0003700">
    <property type="term" value="F:DNA-binding transcription factor activity"/>
    <property type="evidence" value="ECO:0007669"/>
    <property type="project" value="InterPro"/>
</dbReference>
<dbReference type="InterPro" id="IPR011991">
    <property type="entry name" value="ArsR-like_HTH"/>
</dbReference>
<dbReference type="PROSITE" id="PS50987">
    <property type="entry name" value="HTH_ARSR_2"/>
    <property type="match status" value="1"/>
</dbReference>
<dbReference type="Gene3D" id="1.10.10.10">
    <property type="entry name" value="Winged helix-like DNA-binding domain superfamily/Winged helix DNA-binding domain"/>
    <property type="match status" value="1"/>
</dbReference>
<keyword evidence="3" id="KW-0804">Transcription</keyword>
<proteinExistence type="predicted"/>
<dbReference type="PRINTS" id="PR00778">
    <property type="entry name" value="HTHARSR"/>
</dbReference>
<dbReference type="GO" id="GO:0003677">
    <property type="term" value="F:DNA binding"/>
    <property type="evidence" value="ECO:0007669"/>
    <property type="project" value="UniProtKB-KW"/>
</dbReference>
<evidence type="ECO:0000313" key="5">
    <source>
        <dbReference type="EMBL" id="QSE76268.1"/>
    </source>
</evidence>
<dbReference type="SUPFAM" id="SSF46785">
    <property type="entry name" value="Winged helix' DNA-binding domain"/>
    <property type="match status" value="1"/>
</dbReference>
<dbReference type="Proteomes" id="UP000663608">
    <property type="component" value="Chromosome"/>
</dbReference>
<dbReference type="Pfam" id="PF01022">
    <property type="entry name" value="HTH_5"/>
    <property type="match status" value="1"/>
</dbReference>
<dbReference type="EMBL" id="CP070872">
    <property type="protein sequence ID" value="QSE76268.1"/>
    <property type="molecule type" value="Genomic_DNA"/>
</dbReference>
<dbReference type="InterPro" id="IPR001845">
    <property type="entry name" value="HTH_ArsR_DNA-bd_dom"/>
</dbReference>
<sequence>MMNEKALADFFKLFSNEGRLKIISSLASDNLTVNEIVQQTELSQSLVSQQLKLLKSARILTNEKQGKTVTYCLYDRHILHLLKDVAEHLNEQGGESEKEI</sequence>
<keyword evidence="6" id="KW-1185">Reference proteome</keyword>
<evidence type="ECO:0000259" key="4">
    <source>
        <dbReference type="PROSITE" id="PS50987"/>
    </source>
</evidence>
<dbReference type="SMART" id="SM00418">
    <property type="entry name" value="HTH_ARSR"/>
    <property type="match status" value="1"/>
</dbReference>
<dbReference type="PANTHER" id="PTHR33154:SF33">
    <property type="entry name" value="TRANSCRIPTIONAL REPRESSOR SDPR"/>
    <property type="match status" value="1"/>
</dbReference>
<protein>
    <submittedName>
        <fullName evidence="5">Winged helix-turn-helix transcriptional regulator</fullName>
    </submittedName>
</protein>
<keyword evidence="1" id="KW-0805">Transcription regulation</keyword>
<evidence type="ECO:0000313" key="6">
    <source>
        <dbReference type="Proteomes" id="UP000663608"/>
    </source>
</evidence>
<name>A0AA45KF93_9LACT</name>
<dbReference type="InterPro" id="IPR051081">
    <property type="entry name" value="HTH_MetalResp_TranReg"/>
</dbReference>
<organism evidence="5 6">
    <name type="scientific">Lactococcus taiwanensis</name>
    <dbReference type="NCBI Taxonomy" id="1151742"/>
    <lineage>
        <taxon>Bacteria</taxon>
        <taxon>Bacillati</taxon>
        <taxon>Bacillota</taxon>
        <taxon>Bacilli</taxon>
        <taxon>Lactobacillales</taxon>
        <taxon>Streptococcaceae</taxon>
        <taxon>Lactococcus</taxon>
    </lineage>
</organism>
<gene>
    <name evidence="5" type="ORF">JW886_07295</name>
</gene>
<dbReference type="InterPro" id="IPR036390">
    <property type="entry name" value="WH_DNA-bd_sf"/>
</dbReference>
<dbReference type="AlphaFoldDB" id="A0AA45KF93"/>
<dbReference type="PANTHER" id="PTHR33154">
    <property type="entry name" value="TRANSCRIPTIONAL REGULATOR, ARSR FAMILY"/>
    <property type="match status" value="1"/>
</dbReference>
<dbReference type="NCBIfam" id="NF033788">
    <property type="entry name" value="HTH_metalloreg"/>
    <property type="match status" value="1"/>
</dbReference>
<keyword evidence="2" id="KW-0238">DNA-binding</keyword>
<dbReference type="KEGG" id="lti:JW886_07295"/>
<dbReference type="CDD" id="cd00090">
    <property type="entry name" value="HTH_ARSR"/>
    <property type="match status" value="1"/>
</dbReference>
<dbReference type="RefSeq" id="WP_075525416.1">
    <property type="nucleotide sequence ID" value="NZ_BNDT01000003.1"/>
</dbReference>